<sequence length="254" mass="29255">MEIIFLGTGTSQGIPVIGSTHPVCLSRDPRDKRLRVSVMIRADDSVYVIDCGPDFRQQMLRHPVERLDAILFTHEHADHTAGIDDIRPFFFRQGDIPIFAHERVVRSLERRFDYIFADGDRYPGAPAVAVNLVEKGTPFRVGTHWFTPIEARHNRLQVFGYRLGDFAYLTDVKSVEPEEMKHLEGLEVLVVNALRQEPHHSHFNLQEALEFIEKVNPKRAYLTHISHMMGFHEEVEKQLPGHVRLAYDNLTLTL</sequence>
<reference evidence="2 3" key="1">
    <citation type="submission" date="2022-06" db="EMBL/GenBank/DDBJ databases">
        <authorList>
            <person name="Xuan X."/>
        </authorList>
    </citation>
    <scope>NUCLEOTIDE SEQUENCE [LARGE SCALE GENOMIC DNA]</scope>
    <source>
        <strain evidence="2 3">2V75</strain>
    </source>
</reference>
<dbReference type="SMART" id="SM00849">
    <property type="entry name" value="Lactamase_B"/>
    <property type="match status" value="1"/>
</dbReference>
<evidence type="ECO:0000313" key="2">
    <source>
        <dbReference type="EMBL" id="MCO5723625.1"/>
    </source>
</evidence>
<dbReference type="SUPFAM" id="SSF56281">
    <property type="entry name" value="Metallo-hydrolase/oxidoreductase"/>
    <property type="match status" value="1"/>
</dbReference>
<dbReference type="EMBL" id="JAMXIB010000001">
    <property type="protein sequence ID" value="MCO5723625.1"/>
    <property type="molecule type" value="Genomic_DNA"/>
</dbReference>
<protein>
    <submittedName>
        <fullName evidence="2">MBL fold metallo-hydrolase</fullName>
    </submittedName>
</protein>
<keyword evidence="3" id="KW-1185">Reference proteome</keyword>
<dbReference type="PANTHER" id="PTHR42663:SF6">
    <property type="entry name" value="HYDROLASE C777.06C-RELATED"/>
    <property type="match status" value="1"/>
</dbReference>
<accession>A0ABT1AUC5</accession>
<dbReference type="Proteomes" id="UP001206312">
    <property type="component" value="Unassembled WGS sequence"/>
</dbReference>
<dbReference type="InterPro" id="IPR001279">
    <property type="entry name" value="Metallo-B-lactamas"/>
</dbReference>
<evidence type="ECO:0000259" key="1">
    <source>
        <dbReference type="SMART" id="SM00849"/>
    </source>
</evidence>
<feature type="domain" description="Metallo-beta-lactamase" evidence="1">
    <location>
        <begin position="34"/>
        <end position="224"/>
    </location>
</feature>
<gene>
    <name evidence="2" type="ORF">NG653_02070</name>
</gene>
<dbReference type="CDD" id="cd16279">
    <property type="entry name" value="metallo-hydrolase-like_MBL-fold"/>
    <property type="match status" value="1"/>
</dbReference>
<proteinExistence type="predicted"/>
<dbReference type="InterPro" id="IPR036866">
    <property type="entry name" value="RibonucZ/Hydroxyglut_hydro"/>
</dbReference>
<dbReference type="Pfam" id="PF12706">
    <property type="entry name" value="Lactamase_B_2"/>
    <property type="match status" value="1"/>
</dbReference>
<name>A0ABT1AUC5_9FLAO</name>
<dbReference type="PANTHER" id="PTHR42663">
    <property type="entry name" value="HYDROLASE C777.06C-RELATED-RELATED"/>
    <property type="match status" value="1"/>
</dbReference>
<dbReference type="RefSeq" id="WP_252739996.1">
    <property type="nucleotide sequence ID" value="NZ_JAMXIB010000001.1"/>
</dbReference>
<comment type="caution">
    <text evidence="2">The sequence shown here is derived from an EMBL/GenBank/DDBJ whole genome shotgun (WGS) entry which is preliminary data.</text>
</comment>
<organism evidence="2 3">
    <name type="scientific">Robiginitalea marina</name>
    <dbReference type="NCBI Taxonomy" id="2954105"/>
    <lineage>
        <taxon>Bacteria</taxon>
        <taxon>Pseudomonadati</taxon>
        <taxon>Bacteroidota</taxon>
        <taxon>Flavobacteriia</taxon>
        <taxon>Flavobacteriales</taxon>
        <taxon>Flavobacteriaceae</taxon>
        <taxon>Robiginitalea</taxon>
    </lineage>
</organism>
<evidence type="ECO:0000313" key="3">
    <source>
        <dbReference type="Proteomes" id="UP001206312"/>
    </source>
</evidence>
<dbReference type="Gene3D" id="3.60.15.10">
    <property type="entry name" value="Ribonuclease Z/Hydroxyacylglutathione hydrolase-like"/>
    <property type="match status" value="1"/>
</dbReference>